<organism evidence="1 2">
    <name type="scientific">Candidatus Brocadia sinica JPN1</name>
    <dbReference type="NCBI Taxonomy" id="1197129"/>
    <lineage>
        <taxon>Bacteria</taxon>
        <taxon>Pseudomonadati</taxon>
        <taxon>Planctomycetota</taxon>
        <taxon>Candidatus Brocadiia</taxon>
        <taxon>Candidatus Brocadiales</taxon>
        <taxon>Candidatus Brocadiaceae</taxon>
        <taxon>Candidatus Brocadia</taxon>
    </lineage>
</organism>
<reference evidence="2" key="1">
    <citation type="journal article" date="2015" name="Genome Announc.">
        <title>Draft Genome Sequence of an Anaerobic Ammonium-Oxidizing Bacterium, "Candidatus Brocadia sinica".</title>
        <authorList>
            <person name="Oshiki M."/>
            <person name="Shinyako-Hata K."/>
            <person name="Satoh H."/>
            <person name="Okabe S."/>
        </authorList>
    </citation>
    <scope>NUCLEOTIDE SEQUENCE [LARGE SCALE GENOMIC DNA]</scope>
    <source>
        <strain evidence="2">JPN1</strain>
    </source>
</reference>
<sequence length="252" mass="27943">MSRKKGKPNPEPAVTVPGLPLSWLKAAYKFHTYAYRDPRSAFASAMGSPVVSPTTVLLGIASTLFSLGKESEAKSFLGVVHHCNVVVDAPDGVIFFRAFHQLRRYETDKYDKQNPRLGLTNINQGTREYGLVEGQTTVYVGIPEEHRVVAEVAELALTNLGHLGTHDSMCSLVGNVENCSEPKAVVYMPPEQWKTNIQSGCTAVTLSRFKNIPLESTLPHWWMAGGKDTEQVPYFIKGRFEGTSRGKIYRKN</sequence>
<evidence type="ECO:0008006" key="3">
    <source>
        <dbReference type="Google" id="ProtNLM"/>
    </source>
</evidence>
<name>A0ABQ0JSX2_9BACT</name>
<proteinExistence type="predicted"/>
<protein>
    <recommendedName>
        <fullName evidence="3">CRISPR-associated protein Cas5</fullName>
    </recommendedName>
</protein>
<dbReference type="RefSeq" id="WP_052561758.1">
    <property type="nucleotide sequence ID" value="NZ_BAFN01000001.1"/>
</dbReference>
<evidence type="ECO:0000313" key="2">
    <source>
        <dbReference type="Proteomes" id="UP000032309"/>
    </source>
</evidence>
<keyword evidence="2" id="KW-1185">Reference proteome</keyword>
<gene>
    <name evidence="1" type="ORF">BROSI_A0336</name>
</gene>
<dbReference type="EMBL" id="BAFN01000001">
    <property type="protein sequence ID" value="GAN31832.1"/>
    <property type="molecule type" value="Genomic_DNA"/>
</dbReference>
<accession>A0ABQ0JSX2</accession>
<dbReference type="Proteomes" id="UP000032309">
    <property type="component" value="Unassembled WGS sequence"/>
</dbReference>
<evidence type="ECO:0000313" key="1">
    <source>
        <dbReference type="EMBL" id="GAN31832.1"/>
    </source>
</evidence>
<comment type="caution">
    <text evidence="1">The sequence shown here is derived from an EMBL/GenBank/DDBJ whole genome shotgun (WGS) entry which is preliminary data.</text>
</comment>